<dbReference type="PANTHER" id="PTHR31465">
    <property type="entry name" value="PROTEIN RTA1-RELATED"/>
    <property type="match status" value="1"/>
</dbReference>
<keyword evidence="2 5" id="KW-0812">Transmembrane</keyword>
<dbReference type="AlphaFoldDB" id="A0A9W8YU58"/>
<dbReference type="OrthoDB" id="3358017at2759"/>
<comment type="subcellular location">
    <subcellularLocation>
        <location evidence="1">Membrane</location>
        <topology evidence="1">Multi-pass membrane protein</topology>
    </subcellularLocation>
</comment>
<keyword evidence="7" id="KW-1185">Reference proteome</keyword>
<dbReference type="EMBL" id="JAPEVA010000196">
    <property type="protein sequence ID" value="KAJ4392877.1"/>
    <property type="molecule type" value="Genomic_DNA"/>
</dbReference>
<dbReference type="Pfam" id="PF04479">
    <property type="entry name" value="RTA1"/>
    <property type="match status" value="1"/>
</dbReference>
<evidence type="ECO:0000313" key="7">
    <source>
        <dbReference type="Proteomes" id="UP001140510"/>
    </source>
</evidence>
<reference evidence="6" key="1">
    <citation type="submission" date="2022-10" db="EMBL/GenBank/DDBJ databases">
        <title>Tapping the CABI collections for fungal endophytes: first genome assemblies for Collariella, Neodidymelliopsis, Ascochyta clinopodiicola, Didymella pomorum, Didymosphaeria variabile, Neocosmospora piperis and Neocucurbitaria cava.</title>
        <authorList>
            <person name="Hill R."/>
        </authorList>
    </citation>
    <scope>NUCLEOTIDE SEQUENCE</scope>
    <source>
        <strain evidence="6">IMI 355091</strain>
    </source>
</reference>
<sequence>MFAASIYMILGRIVRLTDGERFSLIRSSQLTKLFVGGDILCFFLQATGGGIQATAGKHPDSDRRFAKIAGKLGEYIIVGGLGCQIVFFGFFVVVAAVFHFRGRRGHLAALDASITWRKHLNTLYGTSLLILFRSVFRIVEYVQGNNGYLLRHEVFLYTFDALLMAAVMIAINIFHPGDIATMLAIKRSSGDELNMRTSGQTSRHHT</sequence>
<accession>A0A9W8YU58</accession>
<evidence type="ECO:0000256" key="4">
    <source>
        <dbReference type="ARBA" id="ARBA00023136"/>
    </source>
</evidence>
<protein>
    <submittedName>
        <fullName evidence="6">Uncharacterized protein</fullName>
    </submittedName>
</protein>
<feature type="transmembrane region" description="Helical" evidence="5">
    <location>
        <begin position="121"/>
        <end position="142"/>
    </location>
</feature>
<dbReference type="InterPro" id="IPR007568">
    <property type="entry name" value="RTA1"/>
</dbReference>
<evidence type="ECO:0000256" key="5">
    <source>
        <dbReference type="SAM" id="Phobius"/>
    </source>
</evidence>
<keyword evidence="4 5" id="KW-0472">Membrane</keyword>
<gene>
    <name evidence="6" type="ORF">N0V91_011211</name>
</gene>
<evidence type="ECO:0000256" key="3">
    <source>
        <dbReference type="ARBA" id="ARBA00022989"/>
    </source>
</evidence>
<feature type="transmembrane region" description="Helical" evidence="5">
    <location>
        <begin position="75"/>
        <end position="100"/>
    </location>
</feature>
<evidence type="ECO:0000313" key="6">
    <source>
        <dbReference type="EMBL" id="KAJ4392877.1"/>
    </source>
</evidence>
<evidence type="ECO:0000256" key="2">
    <source>
        <dbReference type="ARBA" id="ARBA00022692"/>
    </source>
</evidence>
<evidence type="ECO:0000256" key="1">
    <source>
        <dbReference type="ARBA" id="ARBA00004141"/>
    </source>
</evidence>
<proteinExistence type="predicted"/>
<keyword evidence="3 5" id="KW-1133">Transmembrane helix</keyword>
<name>A0A9W8YU58_9PLEO</name>
<feature type="transmembrane region" description="Helical" evidence="5">
    <location>
        <begin position="33"/>
        <end position="55"/>
    </location>
</feature>
<organism evidence="6 7">
    <name type="scientific">Didymella pomorum</name>
    <dbReference type="NCBI Taxonomy" id="749634"/>
    <lineage>
        <taxon>Eukaryota</taxon>
        <taxon>Fungi</taxon>
        <taxon>Dikarya</taxon>
        <taxon>Ascomycota</taxon>
        <taxon>Pezizomycotina</taxon>
        <taxon>Dothideomycetes</taxon>
        <taxon>Pleosporomycetidae</taxon>
        <taxon>Pleosporales</taxon>
        <taxon>Pleosporineae</taxon>
        <taxon>Didymellaceae</taxon>
        <taxon>Didymella</taxon>
    </lineage>
</organism>
<dbReference type="GO" id="GO:0016020">
    <property type="term" value="C:membrane"/>
    <property type="evidence" value="ECO:0007669"/>
    <property type="project" value="UniProtKB-SubCell"/>
</dbReference>
<comment type="caution">
    <text evidence="6">The sequence shown here is derived from an EMBL/GenBank/DDBJ whole genome shotgun (WGS) entry which is preliminary data.</text>
</comment>
<dbReference type="PANTHER" id="PTHR31465:SF35">
    <property type="entry name" value="RTA1 DOMAIN PROTEIN-RELATED"/>
    <property type="match status" value="1"/>
</dbReference>
<dbReference type="Proteomes" id="UP001140510">
    <property type="component" value="Unassembled WGS sequence"/>
</dbReference>
<feature type="transmembrane region" description="Helical" evidence="5">
    <location>
        <begin position="154"/>
        <end position="174"/>
    </location>
</feature>